<dbReference type="Proteomes" id="UP000680750">
    <property type="component" value="Chromosome"/>
</dbReference>
<comment type="similarity">
    <text evidence="1">Belongs to the ABC transporter superfamily.</text>
</comment>
<evidence type="ECO:0000256" key="4">
    <source>
        <dbReference type="ARBA" id="ARBA00022840"/>
    </source>
</evidence>
<dbReference type="SUPFAM" id="SSF52540">
    <property type="entry name" value="P-loop containing nucleoside triphosphate hydrolases"/>
    <property type="match status" value="1"/>
</dbReference>
<protein>
    <recommendedName>
        <fullName evidence="5">ABC transporter domain-containing protein</fullName>
    </recommendedName>
</protein>
<dbReference type="GO" id="GO:0016887">
    <property type="term" value="F:ATP hydrolysis activity"/>
    <property type="evidence" value="ECO:0007669"/>
    <property type="project" value="InterPro"/>
</dbReference>
<keyword evidence="2" id="KW-0813">Transport</keyword>
<dbReference type="PANTHER" id="PTHR43335:SF4">
    <property type="entry name" value="ABC TRANSPORTER, ATP-BINDING PROTEIN"/>
    <property type="match status" value="1"/>
</dbReference>
<dbReference type="AlphaFoldDB" id="A0A810KXM6"/>
<dbReference type="Pfam" id="PF00005">
    <property type="entry name" value="ABC_tran"/>
    <property type="match status" value="1"/>
</dbReference>
<sequence length="244" mass="25877">MTATMISAEHLTKRYGRRPVVRDLSLAVEAGQVCALLGPNGAGKTSTMRMLLGLSTPDGGRARLLGEPVALGAPVLRRVGVLIDGPALVPHLSGRANLRLLWSAAGRHWPPPGLDAALELAGLGDALDRKVRGYSMGMRQRLMLAQALMRQPEVLILDEPANGLDPAEVRALRERLATLARQGAAVLVSSHQLAEVQQLATHVVVLRHGRLVAAGPLADLVGTAGSLEEAYLTMTGEEDERAAR</sequence>
<evidence type="ECO:0000256" key="2">
    <source>
        <dbReference type="ARBA" id="ARBA00022448"/>
    </source>
</evidence>
<evidence type="ECO:0000313" key="7">
    <source>
        <dbReference type="Proteomes" id="UP000680750"/>
    </source>
</evidence>
<dbReference type="PROSITE" id="PS50893">
    <property type="entry name" value="ABC_TRANSPORTER_2"/>
    <property type="match status" value="1"/>
</dbReference>
<dbReference type="GO" id="GO:0005524">
    <property type="term" value="F:ATP binding"/>
    <property type="evidence" value="ECO:0007669"/>
    <property type="project" value="UniProtKB-KW"/>
</dbReference>
<dbReference type="Gene3D" id="3.40.50.300">
    <property type="entry name" value="P-loop containing nucleotide triphosphate hydrolases"/>
    <property type="match status" value="1"/>
</dbReference>
<name>A0A810KXM6_9ACTN</name>
<keyword evidence="3" id="KW-0547">Nucleotide-binding</keyword>
<dbReference type="RefSeq" id="WP_051802735.1">
    <property type="nucleotide sequence ID" value="NZ_AP023354.1"/>
</dbReference>
<dbReference type="KEGG" id="aser:Asera_09160"/>
<dbReference type="InterPro" id="IPR003593">
    <property type="entry name" value="AAA+_ATPase"/>
</dbReference>
<proteinExistence type="inferred from homology"/>
<evidence type="ECO:0000256" key="3">
    <source>
        <dbReference type="ARBA" id="ARBA00022741"/>
    </source>
</evidence>
<organism evidence="6 7">
    <name type="scientific">Actinocatenispora sera</name>
    <dbReference type="NCBI Taxonomy" id="390989"/>
    <lineage>
        <taxon>Bacteria</taxon>
        <taxon>Bacillati</taxon>
        <taxon>Actinomycetota</taxon>
        <taxon>Actinomycetes</taxon>
        <taxon>Micromonosporales</taxon>
        <taxon>Micromonosporaceae</taxon>
        <taxon>Actinocatenispora</taxon>
    </lineage>
</organism>
<dbReference type="EMBL" id="AP023354">
    <property type="protein sequence ID" value="BCJ26808.1"/>
    <property type="molecule type" value="Genomic_DNA"/>
</dbReference>
<keyword evidence="4" id="KW-0067">ATP-binding</keyword>
<accession>A0A810KXM6</accession>
<feature type="domain" description="ABC transporter" evidence="5">
    <location>
        <begin position="6"/>
        <end position="233"/>
    </location>
</feature>
<dbReference type="PANTHER" id="PTHR43335">
    <property type="entry name" value="ABC TRANSPORTER, ATP-BINDING PROTEIN"/>
    <property type="match status" value="1"/>
</dbReference>
<reference evidence="6" key="1">
    <citation type="submission" date="2020-08" db="EMBL/GenBank/DDBJ databases">
        <title>Whole genome shotgun sequence of Actinocatenispora sera NBRC 101916.</title>
        <authorList>
            <person name="Komaki H."/>
            <person name="Tamura T."/>
        </authorList>
    </citation>
    <scope>NUCLEOTIDE SEQUENCE</scope>
    <source>
        <strain evidence="6">NBRC 101916</strain>
    </source>
</reference>
<dbReference type="InterPro" id="IPR003439">
    <property type="entry name" value="ABC_transporter-like_ATP-bd"/>
</dbReference>
<gene>
    <name evidence="6" type="ORF">Asera_09160</name>
</gene>
<keyword evidence="7" id="KW-1185">Reference proteome</keyword>
<evidence type="ECO:0000259" key="5">
    <source>
        <dbReference type="PROSITE" id="PS50893"/>
    </source>
</evidence>
<dbReference type="SMART" id="SM00382">
    <property type="entry name" value="AAA"/>
    <property type="match status" value="1"/>
</dbReference>
<dbReference type="InterPro" id="IPR027417">
    <property type="entry name" value="P-loop_NTPase"/>
</dbReference>
<dbReference type="OrthoDB" id="5116176at2"/>
<evidence type="ECO:0000256" key="1">
    <source>
        <dbReference type="ARBA" id="ARBA00005417"/>
    </source>
</evidence>
<evidence type="ECO:0000313" key="6">
    <source>
        <dbReference type="EMBL" id="BCJ26808.1"/>
    </source>
</evidence>